<evidence type="ECO:0000256" key="2">
    <source>
        <dbReference type="ARBA" id="ARBA00012656"/>
    </source>
</evidence>
<proteinExistence type="inferred from homology"/>
<dbReference type="EC" id="2.5.1.60" evidence="2 9"/>
<dbReference type="PANTHER" id="PTHR11129:SF2">
    <property type="entry name" value="GERANYLGERANYL TRANSFERASE TYPE-2 SUBUNIT ALPHA"/>
    <property type="match status" value="1"/>
</dbReference>
<comment type="catalytic activity">
    <reaction evidence="8 9">
        <text>geranylgeranyl diphosphate + L-cysteinyl-[protein] = S-geranylgeranyl-L-cysteinyl-[protein] + diphosphate</text>
        <dbReference type="Rhea" id="RHEA:21240"/>
        <dbReference type="Rhea" id="RHEA-COMP:10131"/>
        <dbReference type="Rhea" id="RHEA-COMP:11537"/>
        <dbReference type="ChEBI" id="CHEBI:29950"/>
        <dbReference type="ChEBI" id="CHEBI:33019"/>
        <dbReference type="ChEBI" id="CHEBI:57533"/>
        <dbReference type="ChEBI" id="CHEBI:86021"/>
        <dbReference type="EC" id="2.5.1.60"/>
    </reaction>
</comment>
<dbReference type="FunFam" id="1.25.40.120:FF:000035">
    <property type="entry name" value="Geranylgeranyl transferase type-2 subunit alpha"/>
    <property type="match status" value="1"/>
</dbReference>
<dbReference type="GO" id="GO:0004663">
    <property type="term" value="F:Rab geranylgeranyltransferase activity"/>
    <property type="evidence" value="ECO:0007669"/>
    <property type="project" value="UniProtKB-UniRule"/>
</dbReference>
<comment type="similarity">
    <text evidence="1 9">Belongs to the protein prenyltransferase subunit alpha family.</text>
</comment>
<dbReference type="GO" id="GO:0005968">
    <property type="term" value="C:Rab-protein geranylgeranyltransferase complex"/>
    <property type="evidence" value="ECO:0007669"/>
    <property type="project" value="TreeGrafter"/>
</dbReference>
<accession>A0A8R1WN39</accession>
<dbReference type="GO" id="GO:0097354">
    <property type="term" value="P:prenylation"/>
    <property type="evidence" value="ECO:0007669"/>
    <property type="project" value="UniProtKB-UniRule"/>
</dbReference>
<evidence type="ECO:0000256" key="9">
    <source>
        <dbReference type="RuleBase" id="RU367120"/>
    </source>
</evidence>
<dbReference type="Pfam" id="PF01239">
    <property type="entry name" value="PPTA"/>
    <property type="match status" value="5"/>
</dbReference>
<evidence type="ECO:0000256" key="8">
    <source>
        <dbReference type="ARBA" id="ARBA00047658"/>
    </source>
</evidence>
<name>A0A8R1WN39_BOMMO</name>
<dbReference type="AlphaFoldDB" id="A0A8R1WN39"/>
<evidence type="ECO:0000256" key="5">
    <source>
        <dbReference type="ARBA" id="ARBA00022679"/>
    </source>
</evidence>
<reference evidence="11" key="2">
    <citation type="submission" date="2022-06" db="UniProtKB">
        <authorList>
            <consortium name="EnsemblMetazoa"/>
        </authorList>
    </citation>
    <scope>IDENTIFICATION</scope>
    <source>
        <strain evidence="11">p50T (Dazao)</strain>
    </source>
</reference>
<protein>
    <recommendedName>
        <fullName evidence="3 9">Geranylgeranyl transferase type-2 subunit alpha</fullName>
        <ecNumber evidence="2 9">2.5.1.60</ecNumber>
    </recommendedName>
    <alternativeName>
        <fullName evidence="7 9">Geranylgeranyl transferase type II subunit alpha</fullName>
    </alternativeName>
</protein>
<evidence type="ECO:0000256" key="1">
    <source>
        <dbReference type="ARBA" id="ARBA00006734"/>
    </source>
</evidence>
<evidence type="ECO:0000313" key="11">
    <source>
        <dbReference type="EnsemblMetazoa" id="XP_004931026.1"/>
    </source>
</evidence>
<sequence length="530" mass="62729">MHGRVKVRTSEEEKARKEKERNEKLKIFKHAMQKIQIKRKECTLDKELLELTGNVLSSNPDIYTLWNIRRDILQLFKKSNDNIEEMSQVYNAELHLTEYCLKINPKSYCAWHQREWVLLTRDDPDWQKELELCNTYLKLDERNFHTWDYRRFVVSQCKPSLKDEFDYTTEKLMDNFSNYSAWHYRSKMLVELYPDRKGGRPIEDSHHKHELKMVQNAAFTDPDDTSAWFYQRWLLGAVKTTIDLVNYTVTPTKNTFAFSKHVDKNYVSAKTKLLINNCVVNGEWVSCTGNCYDVLWIFQHSTPITKKINIKVEYEIDNGQKQIIQGVECKEMFYIGKNQIKFERNYSEAVIEELKDQLESCRQLLNLEPDSKWTMLTTTIFLHCIDAKAYHTEAIQNLQKLKVIDKLRAGYYDDLIAKWCIEKQLCSDYENADLALKFSFPSPVSSLPYLQYYSYCDSVDLSNQQLTSNIFPSLIVLQHCKKLSLENNNLTTMKNFPDLDLVELNLLGNEKLDRNEIELFTKKYNFNIIY</sequence>
<keyword evidence="6" id="KW-0677">Repeat</keyword>
<dbReference type="Proteomes" id="UP000005204">
    <property type="component" value="Unassembled WGS sequence"/>
</dbReference>
<dbReference type="Gene3D" id="1.25.40.120">
    <property type="entry name" value="Protein prenylyltransferase"/>
    <property type="match status" value="1"/>
</dbReference>
<evidence type="ECO:0000256" key="10">
    <source>
        <dbReference type="SAM" id="MobiDB-lite"/>
    </source>
</evidence>
<dbReference type="OrthoDB" id="1658at2759"/>
<reference evidence="12" key="1">
    <citation type="journal article" date="2008" name="Insect Biochem. Mol. Biol.">
        <title>The genome of a lepidopteran model insect, the silkworm Bombyx mori.</title>
        <authorList>
            <consortium name="International Silkworm Genome Consortium"/>
        </authorList>
    </citation>
    <scope>NUCLEOTIDE SEQUENCE [LARGE SCALE GENOMIC DNA]</scope>
    <source>
        <strain evidence="12">p50T</strain>
    </source>
</reference>
<evidence type="ECO:0000313" key="12">
    <source>
        <dbReference type="Proteomes" id="UP000005204"/>
    </source>
</evidence>
<dbReference type="PANTHER" id="PTHR11129">
    <property type="entry name" value="PROTEIN FARNESYLTRANSFERASE ALPHA SUBUNIT/RAB GERANYLGERANYL TRANSFERASE ALPHA SUBUNIT"/>
    <property type="match status" value="1"/>
</dbReference>
<dbReference type="PROSITE" id="PS51147">
    <property type="entry name" value="PFTA"/>
    <property type="match status" value="4"/>
</dbReference>
<keyword evidence="12" id="KW-1185">Reference proteome</keyword>
<comment type="function">
    <text evidence="9">Catalyzes the transfer of a geranyl-geranyl moiety from geranyl-geranyl pyrophosphate to cysteines occuring in specific C-terminal amino acid sequences.</text>
</comment>
<evidence type="ECO:0000256" key="3">
    <source>
        <dbReference type="ARBA" id="ARBA00014772"/>
    </source>
</evidence>
<evidence type="ECO:0000256" key="4">
    <source>
        <dbReference type="ARBA" id="ARBA00022602"/>
    </source>
</evidence>
<dbReference type="EnsemblMetazoa" id="XM_004930969.4">
    <property type="protein sequence ID" value="XP_004931026.1"/>
    <property type="gene ID" value="LOC101747224"/>
</dbReference>
<keyword evidence="4 9" id="KW-0637">Prenyltransferase</keyword>
<dbReference type="InterPro" id="IPR002088">
    <property type="entry name" value="Prenyl_trans_a"/>
</dbReference>
<evidence type="ECO:0000256" key="7">
    <source>
        <dbReference type="ARBA" id="ARBA00031267"/>
    </source>
</evidence>
<feature type="region of interest" description="Disordered" evidence="10">
    <location>
        <begin position="1"/>
        <end position="20"/>
    </location>
</feature>
<dbReference type="Gene3D" id="2.60.40.1130">
    <property type="entry name" value="Rab geranylgeranyltransferase alpha-subunit, insert domain"/>
    <property type="match status" value="1"/>
</dbReference>
<dbReference type="SUPFAM" id="SSF48439">
    <property type="entry name" value="Protein prenylyltransferase"/>
    <property type="match status" value="1"/>
</dbReference>
<feature type="compositionally biased region" description="Basic and acidic residues" evidence="10">
    <location>
        <begin position="8"/>
        <end position="20"/>
    </location>
</feature>
<evidence type="ECO:0000256" key="6">
    <source>
        <dbReference type="ARBA" id="ARBA00022737"/>
    </source>
</evidence>
<keyword evidence="5 9" id="KW-0808">Transferase</keyword>
<organism evidence="11 12">
    <name type="scientific">Bombyx mori</name>
    <name type="common">Silk moth</name>
    <dbReference type="NCBI Taxonomy" id="7091"/>
    <lineage>
        <taxon>Eukaryota</taxon>
        <taxon>Metazoa</taxon>
        <taxon>Ecdysozoa</taxon>
        <taxon>Arthropoda</taxon>
        <taxon>Hexapoda</taxon>
        <taxon>Insecta</taxon>
        <taxon>Pterygota</taxon>
        <taxon>Neoptera</taxon>
        <taxon>Endopterygota</taxon>
        <taxon>Lepidoptera</taxon>
        <taxon>Glossata</taxon>
        <taxon>Ditrysia</taxon>
        <taxon>Bombycoidea</taxon>
        <taxon>Bombycidae</taxon>
        <taxon>Bombycinae</taxon>
        <taxon>Bombyx</taxon>
    </lineage>
</organism>